<proteinExistence type="predicted"/>
<protein>
    <recommendedName>
        <fullName evidence="3">2'-5' RNA ligase superfamily protein</fullName>
    </recommendedName>
</protein>
<sequence length="170" mass="17995">MAGAAAGGLHPFVAVAFVEPAPVGERFGKRHWPLHVTLLRFDMAPEAAREAVSGALGVFEPPSVTVGHDADFGYRGRVRVSLVEPDTALQSLHDRIRVAVAAAGGRIHSPQHTGGGFRPHITVQESRRVARGDRLVLGSVSLVDMAPAGDSDWRLPVAEWAARSGQETAG</sequence>
<accession>A0ABP5NI05</accession>
<comment type="caution">
    <text evidence="1">The sequence shown here is derived from an EMBL/GenBank/DDBJ whole genome shotgun (WGS) entry which is preliminary data.</text>
</comment>
<reference evidence="2" key="1">
    <citation type="journal article" date="2019" name="Int. J. Syst. Evol. Microbiol.">
        <title>The Global Catalogue of Microorganisms (GCM) 10K type strain sequencing project: providing services to taxonomists for standard genome sequencing and annotation.</title>
        <authorList>
            <consortium name="The Broad Institute Genomics Platform"/>
            <consortium name="The Broad Institute Genome Sequencing Center for Infectious Disease"/>
            <person name="Wu L."/>
            <person name="Ma J."/>
        </authorList>
    </citation>
    <scope>NUCLEOTIDE SEQUENCE [LARGE SCALE GENOMIC DNA]</scope>
    <source>
        <strain evidence="2">JCM 16034</strain>
    </source>
</reference>
<dbReference type="Proteomes" id="UP001500432">
    <property type="component" value="Unassembled WGS sequence"/>
</dbReference>
<dbReference type="Pfam" id="PF13563">
    <property type="entry name" value="2_5_RNA_ligase2"/>
    <property type="match status" value="1"/>
</dbReference>
<evidence type="ECO:0000313" key="1">
    <source>
        <dbReference type="EMBL" id="GAA2199264.1"/>
    </source>
</evidence>
<dbReference type="InterPro" id="IPR009097">
    <property type="entry name" value="Cyclic_Pdiesterase"/>
</dbReference>
<dbReference type="RefSeq" id="WP_344299086.1">
    <property type="nucleotide sequence ID" value="NZ_BAAAQW010000004.1"/>
</dbReference>
<keyword evidence="2" id="KW-1185">Reference proteome</keyword>
<dbReference type="EMBL" id="BAAAQW010000004">
    <property type="protein sequence ID" value="GAA2199264.1"/>
    <property type="molecule type" value="Genomic_DNA"/>
</dbReference>
<name>A0ABP5NI05_9MICC</name>
<evidence type="ECO:0008006" key="3">
    <source>
        <dbReference type="Google" id="ProtNLM"/>
    </source>
</evidence>
<gene>
    <name evidence="1" type="ORF">GCM10009849_15030</name>
</gene>
<evidence type="ECO:0000313" key="2">
    <source>
        <dbReference type="Proteomes" id="UP001500432"/>
    </source>
</evidence>
<dbReference type="SUPFAM" id="SSF55144">
    <property type="entry name" value="LigT-like"/>
    <property type="match status" value="1"/>
</dbReference>
<organism evidence="1 2">
    <name type="scientific">Sinomonas flava</name>
    <dbReference type="NCBI Taxonomy" id="496857"/>
    <lineage>
        <taxon>Bacteria</taxon>
        <taxon>Bacillati</taxon>
        <taxon>Actinomycetota</taxon>
        <taxon>Actinomycetes</taxon>
        <taxon>Micrococcales</taxon>
        <taxon>Micrococcaceae</taxon>
        <taxon>Sinomonas</taxon>
    </lineage>
</organism>
<dbReference type="Gene3D" id="3.90.1140.10">
    <property type="entry name" value="Cyclic phosphodiesterase"/>
    <property type="match status" value="1"/>
</dbReference>